<evidence type="ECO:0000259" key="1">
    <source>
        <dbReference type="Pfam" id="PF03551"/>
    </source>
</evidence>
<dbReference type="Pfam" id="PF03551">
    <property type="entry name" value="PadR"/>
    <property type="match status" value="1"/>
</dbReference>
<evidence type="ECO:0000313" key="3">
    <source>
        <dbReference type="Proteomes" id="UP001595721"/>
    </source>
</evidence>
<dbReference type="PANTHER" id="PTHR33169">
    <property type="entry name" value="PADR-FAMILY TRANSCRIPTIONAL REGULATOR"/>
    <property type="match status" value="1"/>
</dbReference>
<evidence type="ECO:0000313" key="2">
    <source>
        <dbReference type="EMBL" id="MFC3528157.1"/>
    </source>
</evidence>
<dbReference type="Proteomes" id="UP001595721">
    <property type="component" value="Unassembled WGS sequence"/>
</dbReference>
<keyword evidence="3" id="KW-1185">Reference proteome</keyword>
<dbReference type="InterPro" id="IPR036390">
    <property type="entry name" value="WH_DNA-bd_sf"/>
</dbReference>
<dbReference type="EMBL" id="JBHRXJ010000004">
    <property type="protein sequence ID" value="MFC3528157.1"/>
    <property type="molecule type" value="Genomic_DNA"/>
</dbReference>
<protein>
    <submittedName>
        <fullName evidence="2">PadR family transcriptional regulator</fullName>
    </submittedName>
</protein>
<dbReference type="SUPFAM" id="SSF46785">
    <property type="entry name" value="Winged helix' DNA-binding domain"/>
    <property type="match status" value="1"/>
</dbReference>
<feature type="domain" description="Transcription regulator PadR N-terminal" evidence="1">
    <location>
        <begin position="14"/>
        <end position="88"/>
    </location>
</feature>
<sequence>MNPEMLKGHLDAIVLSVISSGAGYGYAIMKEISSRSQSMIELPGGTIYPILHRLENNGLIASNWATAPSGRKRRVYTLTESGAKQLRERCEHWKTFAAAINMLLLEPVKSRN</sequence>
<dbReference type="Gene3D" id="1.10.10.10">
    <property type="entry name" value="Winged helix-like DNA-binding domain superfamily/Winged helix DNA-binding domain"/>
    <property type="match status" value="1"/>
</dbReference>
<dbReference type="InterPro" id="IPR036388">
    <property type="entry name" value="WH-like_DNA-bd_sf"/>
</dbReference>
<dbReference type="InterPro" id="IPR052509">
    <property type="entry name" value="Metal_resp_DNA-bind_regulator"/>
</dbReference>
<comment type="caution">
    <text evidence="2">The sequence shown here is derived from an EMBL/GenBank/DDBJ whole genome shotgun (WGS) entry which is preliminary data.</text>
</comment>
<dbReference type="PANTHER" id="PTHR33169:SF14">
    <property type="entry name" value="TRANSCRIPTIONAL REGULATOR RV3488"/>
    <property type="match status" value="1"/>
</dbReference>
<dbReference type="RefSeq" id="WP_377743817.1">
    <property type="nucleotide sequence ID" value="NZ_JBHRXJ010000004.1"/>
</dbReference>
<dbReference type="InterPro" id="IPR005149">
    <property type="entry name" value="Tscrpt_reg_PadR_N"/>
</dbReference>
<gene>
    <name evidence="2" type="ORF">ACFOMH_08190</name>
</gene>
<organism evidence="2 3">
    <name type="scientific">Paracoccus mangrovi</name>
    <dbReference type="NCBI Taxonomy" id="1715645"/>
    <lineage>
        <taxon>Bacteria</taxon>
        <taxon>Pseudomonadati</taxon>
        <taxon>Pseudomonadota</taxon>
        <taxon>Alphaproteobacteria</taxon>
        <taxon>Rhodobacterales</taxon>
        <taxon>Paracoccaceae</taxon>
        <taxon>Paracoccus</taxon>
    </lineage>
</organism>
<name>A0ABV7R470_9RHOB</name>
<accession>A0ABV7R470</accession>
<proteinExistence type="predicted"/>
<reference evidence="3" key="1">
    <citation type="journal article" date="2019" name="Int. J. Syst. Evol. Microbiol.">
        <title>The Global Catalogue of Microorganisms (GCM) 10K type strain sequencing project: providing services to taxonomists for standard genome sequencing and annotation.</title>
        <authorList>
            <consortium name="The Broad Institute Genomics Platform"/>
            <consortium name="The Broad Institute Genome Sequencing Center for Infectious Disease"/>
            <person name="Wu L."/>
            <person name="Ma J."/>
        </authorList>
    </citation>
    <scope>NUCLEOTIDE SEQUENCE [LARGE SCALE GENOMIC DNA]</scope>
    <source>
        <strain evidence="3">KCTC 42899</strain>
    </source>
</reference>